<evidence type="ECO:0000313" key="10">
    <source>
        <dbReference type="Proteomes" id="UP000315303"/>
    </source>
</evidence>
<evidence type="ECO:0000256" key="1">
    <source>
        <dbReference type="ARBA" id="ARBA00005051"/>
    </source>
</evidence>
<evidence type="ECO:0000256" key="7">
    <source>
        <dbReference type="ARBA" id="ARBA00022909"/>
    </source>
</evidence>
<dbReference type="InterPro" id="IPR035907">
    <property type="entry name" value="Hppk_sf"/>
</dbReference>
<evidence type="ECO:0000256" key="4">
    <source>
        <dbReference type="ARBA" id="ARBA00022741"/>
    </source>
</evidence>
<keyword evidence="3 9" id="KW-0808">Transferase</keyword>
<dbReference type="UniPathway" id="UPA00077">
    <property type="reaction ID" value="UER00155"/>
</dbReference>
<protein>
    <recommendedName>
        <fullName evidence="2">2-amino-4-hydroxy-6-hydroxymethyldihydropteridine diphosphokinase</fullName>
        <ecNumber evidence="2">2.7.6.3</ecNumber>
    </recommendedName>
</protein>
<dbReference type="Proteomes" id="UP000315303">
    <property type="component" value="Unassembled WGS sequence"/>
</dbReference>
<reference evidence="9 10" key="1">
    <citation type="submission" date="2019-01" db="EMBL/GenBank/DDBJ databases">
        <title>Litorilituus lipolytica sp. nov., isolated from intertidal sand of the Yellow Sea in China.</title>
        <authorList>
            <person name="Liu A."/>
        </authorList>
    </citation>
    <scope>NUCLEOTIDE SEQUENCE [LARGE SCALE GENOMIC DNA]</scope>
    <source>
        <strain evidence="9 10">RZ04</strain>
    </source>
</reference>
<dbReference type="EMBL" id="SAWY01000007">
    <property type="protein sequence ID" value="TPH17709.1"/>
    <property type="molecule type" value="Genomic_DNA"/>
</dbReference>
<name>A0A502L496_9GAMM</name>
<keyword evidence="4" id="KW-0547">Nucleotide-binding</keyword>
<evidence type="ECO:0000256" key="3">
    <source>
        <dbReference type="ARBA" id="ARBA00022679"/>
    </source>
</evidence>
<proteinExistence type="predicted"/>
<dbReference type="GO" id="GO:0046654">
    <property type="term" value="P:tetrahydrofolate biosynthetic process"/>
    <property type="evidence" value="ECO:0007669"/>
    <property type="project" value="UniProtKB-UniPathway"/>
</dbReference>
<dbReference type="Pfam" id="PF01288">
    <property type="entry name" value="HPPK"/>
    <property type="match status" value="1"/>
</dbReference>
<keyword evidence="10" id="KW-1185">Reference proteome</keyword>
<dbReference type="Gene3D" id="3.30.70.560">
    <property type="entry name" value="7,8-Dihydro-6-hydroxymethylpterin-pyrophosphokinase HPPK"/>
    <property type="match status" value="1"/>
</dbReference>
<organism evidence="9 10">
    <name type="scientific">Litorilituus lipolyticus</name>
    <dbReference type="NCBI Taxonomy" id="2491017"/>
    <lineage>
        <taxon>Bacteria</taxon>
        <taxon>Pseudomonadati</taxon>
        <taxon>Pseudomonadota</taxon>
        <taxon>Gammaproteobacteria</taxon>
        <taxon>Alteromonadales</taxon>
        <taxon>Colwelliaceae</taxon>
        <taxon>Litorilituus</taxon>
    </lineage>
</organism>
<evidence type="ECO:0000256" key="5">
    <source>
        <dbReference type="ARBA" id="ARBA00022777"/>
    </source>
</evidence>
<evidence type="ECO:0000256" key="6">
    <source>
        <dbReference type="ARBA" id="ARBA00022840"/>
    </source>
</evidence>
<dbReference type="GO" id="GO:0046656">
    <property type="term" value="P:folic acid biosynthetic process"/>
    <property type="evidence" value="ECO:0007669"/>
    <property type="project" value="UniProtKB-KW"/>
</dbReference>
<dbReference type="GO" id="GO:0016301">
    <property type="term" value="F:kinase activity"/>
    <property type="evidence" value="ECO:0007669"/>
    <property type="project" value="UniProtKB-KW"/>
</dbReference>
<keyword evidence="7" id="KW-0289">Folate biosynthesis</keyword>
<dbReference type="SUPFAM" id="SSF55083">
    <property type="entry name" value="6-hydroxymethyl-7,8-dihydropterin pyrophosphokinase, HPPK"/>
    <property type="match status" value="1"/>
</dbReference>
<dbReference type="EC" id="2.7.6.3" evidence="2"/>
<dbReference type="RefSeq" id="WP_140602105.1">
    <property type="nucleotide sequence ID" value="NZ_SAWY01000007.1"/>
</dbReference>
<sequence length="165" mass="18744">MAQIYISVGSSINREHYITQGLHAIADAFNIHFSKLILSSLYESEAVGFAGAPFYNMVVGLHCSQSIKQVTKILRDIEFAHGRSENAQKYSPRTLDLDILLYDDLILESPAQIPRAEICTNAFVLWPLSEVAPTLCHPVLKKSYQELWQQYDKESQQLNIVNNCW</sequence>
<dbReference type="GO" id="GO:0005524">
    <property type="term" value="F:ATP binding"/>
    <property type="evidence" value="ECO:0007669"/>
    <property type="project" value="UniProtKB-KW"/>
</dbReference>
<comment type="caution">
    <text evidence="9">The sequence shown here is derived from an EMBL/GenBank/DDBJ whole genome shotgun (WGS) entry which is preliminary data.</text>
</comment>
<dbReference type="GO" id="GO:0003848">
    <property type="term" value="F:2-amino-4-hydroxy-6-hydroxymethyldihydropteridine diphosphokinase activity"/>
    <property type="evidence" value="ECO:0007669"/>
    <property type="project" value="UniProtKB-EC"/>
</dbReference>
<keyword evidence="5 9" id="KW-0418">Kinase</keyword>
<dbReference type="PANTHER" id="PTHR43071">
    <property type="entry name" value="2-AMINO-4-HYDROXY-6-HYDROXYMETHYLDIHYDROPTERIDINE PYROPHOSPHOKINASE"/>
    <property type="match status" value="1"/>
</dbReference>
<evidence type="ECO:0000313" key="9">
    <source>
        <dbReference type="EMBL" id="TPH17709.1"/>
    </source>
</evidence>
<dbReference type="AlphaFoldDB" id="A0A502L496"/>
<dbReference type="InterPro" id="IPR000550">
    <property type="entry name" value="Hppk"/>
</dbReference>
<accession>A0A502L496</accession>
<feature type="domain" description="7,8-dihydro-6-hydroxymethylpterin-pyrophosphokinase" evidence="8">
    <location>
        <begin position="5"/>
        <end position="133"/>
    </location>
</feature>
<comment type="pathway">
    <text evidence="1">Cofactor biosynthesis; tetrahydrofolate biosynthesis; 2-amino-4-hydroxy-6-hydroxymethyl-7,8-dihydropteridine diphosphate from 7,8-dihydroneopterin triphosphate: step 4/4.</text>
</comment>
<evidence type="ECO:0000256" key="2">
    <source>
        <dbReference type="ARBA" id="ARBA00013253"/>
    </source>
</evidence>
<dbReference type="NCBIfam" id="TIGR01498">
    <property type="entry name" value="folK"/>
    <property type="match status" value="1"/>
</dbReference>
<dbReference type="OrthoDB" id="9790168at2"/>
<gene>
    <name evidence="9" type="primary">folK</name>
    <name evidence="9" type="ORF">EPA86_03930</name>
</gene>
<evidence type="ECO:0000259" key="8">
    <source>
        <dbReference type="Pfam" id="PF01288"/>
    </source>
</evidence>
<keyword evidence="6" id="KW-0067">ATP-binding</keyword>
<dbReference type="PANTHER" id="PTHR43071:SF2">
    <property type="entry name" value="2-AMINO-4-HYDROXY-6-HYDROXYMETHYLDIHYDROPTERIDINE PYROPHOSPHOKINASE"/>
    <property type="match status" value="1"/>
</dbReference>